<protein>
    <submittedName>
        <fullName evidence="10">Rhamnose transport</fullName>
    </submittedName>
</protein>
<evidence type="ECO:0000256" key="7">
    <source>
        <dbReference type="ARBA" id="ARBA00022989"/>
    </source>
</evidence>
<name>A0A376RTC6_ECOLX</name>
<feature type="transmembrane region" description="Helical" evidence="9">
    <location>
        <begin position="143"/>
        <end position="164"/>
    </location>
</feature>
<keyword evidence="4" id="KW-0762">Sugar transport</keyword>
<evidence type="ECO:0000256" key="3">
    <source>
        <dbReference type="ARBA" id="ARBA00022519"/>
    </source>
</evidence>
<keyword evidence="5 9" id="KW-0812">Transmembrane</keyword>
<dbReference type="Proteomes" id="UP000254159">
    <property type="component" value="Unassembled WGS sequence"/>
</dbReference>
<dbReference type="GO" id="GO:0015293">
    <property type="term" value="F:symporter activity"/>
    <property type="evidence" value="ECO:0007669"/>
    <property type="project" value="UniProtKB-KW"/>
</dbReference>
<evidence type="ECO:0000256" key="5">
    <source>
        <dbReference type="ARBA" id="ARBA00022692"/>
    </source>
</evidence>
<feature type="transmembrane region" description="Helical" evidence="9">
    <location>
        <begin position="34"/>
        <end position="55"/>
    </location>
</feature>
<accession>A0A376RTC6</accession>
<reference evidence="10 11" key="1">
    <citation type="submission" date="2018-06" db="EMBL/GenBank/DDBJ databases">
        <authorList>
            <consortium name="Pathogen Informatics"/>
            <person name="Doyle S."/>
        </authorList>
    </citation>
    <scope>NUCLEOTIDE SEQUENCE [LARGE SCALE GENOMIC DNA]</scope>
    <source>
        <strain evidence="10 11">NCTC10865</strain>
    </source>
</reference>
<dbReference type="InterPro" id="IPR004673">
    <property type="entry name" value="L-rhamnose-proton_sym_RhaT"/>
</dbReference>
<keyword evidence="2" id="KW-1003">Cell membrane</keyword>
<sequence>MCGIFSAGMSFAMNAAKPMHEAAAALGVDPLYVALPSYVVIMGGGAIINLGFCFIRLAKVKDLSLKADFSLAKPLIIHNLLLSALGGLMWYLQFFFYAWGHARIPAQYDYISWMLHMSFYVLCGGIVGLVLKEWNNAGRRPVTVLSLGCVVIIVAANIVGIGMAN</sequence>
<evidence type="ECO:0000256" key="6">
    <source>
        <dbReference type="ARBA" id="ARBA00022847"/>
    </source>
</evidence>
<evidence type="ECO:0000256" key="1">
    <source>
        <dbReference type="ARBA" id="ARBA00022448"/>
    </source>
</evidence>
<keyword evidence="8 9" id="KW-0472">Membrane</keyword>
<organism evidence="10 11">
    <name type="scientific">Escherichia coli</name>
    <dbReference type="NCBI Taxonomy" id="562"/>
    <lineage>
        <taxon>Bacteria</taxon>
        <taxon>Pseudomonadati</taxon>
        <taxon>Pseudomonadota</taxon>
        <taxon>Gammaproteobacteria</taxon>
        <taxon>Enterobacterales</taxon>
        <taxon>Enterobacteriaceae</taxon>
        <taxon>Escherichia</taxon>
    </lineage>
</organism>
<dbReference type="GO" id="GO:0015153">
    <property type="term" value="F:rhamnose transmembrane transporter activity"/>
    <property type="evidence" value="ECO:0007669"/>
    <property type="project" value="InterPro"/>
</dbReference>
<evidence type="ECO:0000256" key="9">
    <source>
        <dbReference type="SAM" id="Phobius"/>
    </source>
</evidence>
<proteinExistence type="predicted"/>
<feature type="transmembrane region" description="Helical" evidence="9">
    <location>
        <begin position="110"/>
        <end position="131"/>
    </location>
</feature>
<keyword evidence="6" id="KW-0769">Symport</keyword>
<evidence type="ECO:0000313" key="10">
    <source>
        <dbReference type="EMBL" id="STI20577.1"/>
    </source>
</evidence>
<dbReference type="EMBL" id="UGCD01000002">
    <property type="protein sequence ID" value="STI20577.1"/>
    <property type="molecule type" value="Genomic_DNA"/>
</dbReference>
<dbReference type="AlphaFoldDB" id="A0A376RTC6"/>
<dbReference type="Pfam" id="PF06379">
    <property type="entry name" value="RhaT"/>
    <property type="match status" value="1"/>
</dbReference>
<evidence type="ECO:0000256" key="8">
    <source>
        <dbReference type="ARBA" id="ARBA00023136"/>
    </source>
</evidence>
<evidence type="ECO:0000313" key="11">
    <source>
        <dbReference type="Proteomes" id="UP000254159"/>
    </source>
</evidence>
<evidence type="ECO:0000256" key="4">
    <source>
        <dbReference type="ARBA" id="ARBA00022597"/>
    </source>
</evidence>
<keyword evidence="7 9" id="KW-1133">Transmembrane helix</keyword>
<keyword evidence="3" id="KW-0997">Cell inner membrane</keyword>
<evidence type="ECO:0000256" key="2">
    <source>
        <dbReference type="ARBA" id="ARBA00022475"/>
    </source>
</evidence>
<feature type="transmembrane region" description="Helical" evidence="9">
    <location>
        <begin position="76"/>
        <end position="98"/>
    </location>
</feature>
<dbReference type="GO" id="GO:0016020">
    <property type="term" value="C:membrane"/>
    <property type="evidence" value="ECO:0007669"/>
    <property type="project" value="InterPro"/>
</dbReference>
<gene>
    <name evidence="10" type="primary">rhaT_3</name>
    <name evidence="10" type="ORF">NCTC10865_06004</name>
</gene>
<keyword evidence="1" id="KW-0813">Transport</keyword>